<reference evidence="1" key="1">
    <citation type="submission" date="2021-05" db="EMBL/GenBank/DDBJ databases">
        <authorList>
            <person name="Scholz U."/>
            <person name="Mascher M."/>
            <person name="Fiebig A."/>
        </authorList>
    </citation>
    <scope>NUCLEOTIDE SEQUENCE [LARGE SCALE GENOMIC DNA]</scope>
</reference>
<proteinExistence type="predicted"/>
<sequence length="424" mass="47444">MAEMLGSAVASESVSRIFSIISGNPREHGSGEDNAERLEFAVLKIHSVVAVSEDWKIFHQPLLSWKARLKRVGKEGDGILRAYSRRSMEQQRKEGAAIGLQVLSSARRHVARVAKRFMPFRRGEDDDADPISDATVRRFERIAGVADEFFRYVRLGGRPRSLVMVSSFNVPTEPLLGGKPLEFSLRDGSKEALLLLHPCDAGGRKEILLFLSYEDTSTWDKNLKLSMVFQLLEHTDILDTIMSSLDLLPPQFDAVRPITREFARELLTREKSYSPADPSSMSMWCIHTARRCNYSSTMDKGRSAAATSGRPQLPLRIIRVDVVCFTLLPFGSSDTPPDGDLPLRLVCHIAPDLVPETYSEDYNQIEPQTLQELLPKAANEGEPACKGNWWCPGSSTYLSLEPEISVAPPTLQQLYLMENPQRAL</sequence>
<dbReference type="EnsemblPlants" id="AVESA.00010b.r2.3CG0461280.1">
    <property type="protein sequence ID" value="AVESA.00010b.r2.3CG0461280.1.CDS.1"/>
    <property type="gene ID" value="AVESA.00010b.r2.3CG0461280"/>
</dbReference>
<organism evidence="1 2">
    <name type="scientific">Avena sativa</name>
    <name type="common">Oat</name>
    <dbReference type="NCBI Taxonomy" id="4498"/>
    <lineage>
        <taxon>Eukaryota</taxon>
        <taxon>Viridiplantae</taxon>
        <taxon>Streptophyta</taxon>
        <taxon>Embryophyta</taxon>
        <taxon>Tracheophyta</taxon>
        <taxon>Spermatophyta</taxon>
        <taxon>Magnoliopsida</taxon>
        <taxon>Liliopsida</taxon>
        <taxon>Poales</taxon>
        <taxon>Poaceae</taxon>
        <taxon>BOP clade</taxon>
        <taxon>Pooideae</taxon>
        <taxon>Poodae</taxon>
        <taxon>Poeae</taxon>
        <taxon>Poeae Chloroplast Group 1 (Aveneae type)</taxon>
        <taxon>Aveninae</taxon>
        <taxon>Avena</taxon>
    </lineage>
</organism>
<dbReference type="Proteomes" id="UP001732700">
    <property type="component" value="Chromosome 3C"/>
</dbReference>
<name>A0ACD5VNH1_AVESA</name>
<keyword evidence="2" id="KW-1185">Reference proteome</keyword>
<protein>
    <submittedName>
        <fullName evidence="1">Uncharacterized protein</fullName>
    </submittedName>
</protein>
<reference evidence="1" key="2">
    <citation type="submission" date="2025-09" db="UniProtKB">
        <authorList>
            <consortium name="EnsemblPlants"/>
        </authorList>
    </citation>
    <scope>IDENTIFICATION</scope>
</reference>
<evidence type="ECO:0000313" key="2">
    <source>
        <dbReference type="Proteomes" id="UP001732700"/>
    </source>
</evidence>
<evidence type="ECO:0000313" key="1">
    <source>
        <dbReference type="EnsemblPlants" id="AVESA.00010b.r2.3CG0461280.1.CDS.1"/>
    </source>
</evidence>
<accession>A0ACD5VNH1</accession>